<dbReference type="EMBL" id="DF836321">
    <property type="protein sequence ID" value="GAN02977.1"/>
    <property type="molecule type" value="Genomic_DNA"/>
</dbReference>
<dbReference type="OrthoDB" id="2230412at2759"/>
<proteinExistence type="predicted"/>
<name>A0A0C9MIP7_9FUNG</name>
<dbReference type="Proteomes" id="UP000053815">
    <property type="component" value="Unassembled WGS sequence"/>
</dbReference>
<evidence type="ECO:0000313" key="3">
    <source>
        <dbReference type="Proteomes" id="UP000053815"/>
    </source>
</evidence>
<evidence type="ECO:0000313" key="2">
    <source>
        <dbReference type="EMBL" id="GAN02977.1"/>
    </source>
</evidence>
<feature type="region of interest" description="Disordered" evidence="1">
    <location>
        <begin position="148"/>
        <end position="187"/>
    </location>
</feature>
<reference evidence="2" key="1">
    <citation type="submission" date="2014-09" db="EMBL/GenBank/DDBJ databases">
        <title>Draft genome sequence of an oleaginous Mucoromycotina fungus Mucor ambiguus NBRC6742.</title>
        <authorList>
            <person name="Takeda I."/>
            <person name="Yamane N."/>
            <person name="Morita T."/>
            <person name="Tamano K."/>
            <person name="Machida M."/>
            <person name="Baker S."/>
            <person name="Koike H."/>
        </authorList>
    </citation>
    <scope>NUCLEOTIDE SEQUENCE</scope>
    <source>
        <strain evidence="2">NBRC 6742</strain>
    </source>
</reference>
<keyword evidence="3" id="KW-1185">Reference proteome</keyword>
<sequence>MTKKLNLKPTPPNLNKLKGSYQLDDRLREKLGLAPNVLTGSVKTWSNVKAVVDEYLNNSQTWEAESQQFVLLLQTTVKRIIKSISKKPDYSTTNIELLLIQYCSSLLTFYKNPQIISEIEAYYKRKELERRAKENLQQAQIQSSATASAMVVEQSRQMEESSKKRSYDSVDNDYNLNLQRKDSPNEEEEFNLNEIGEANVQEQSLYDTDDPFNANPSVTKSQYSFVKNGKRFDYHTPSEHLISPRKPGLSTRDHGCLKDLFEIRLASDRTASCSPLTEAIYQTYRNGQYANISIKAHQDAISFLNAALNSEHFMDTRKLWSLPGESRFIDMMRHVLTDYFQSCRRSTPIDPSQERTFFCEIIVPILRHFGVLIGNLSGSWCEKQLVESRRVWLPLKDFRASGINRKLLDGILSNEQETMAVIEESSGYVSGFQNTSNSELRLPFFFDRAESTSHNVDDTFKQLKSTSDFLKYIMSKYKAAALRTMMELKIPCVTIIDNCLTLCITSVHDKAKWRFVEARTCIIPTTARDKKEWIKVFELLAFLKDVVEQSLDVLDQMENEALGYVELGSGERLVKDYFL</sequence>
<organism evidence="2">
    <name type="scientific">Mucor ambiguus</name>
    <dbReference type="NCBI Taxonomy" id="91626"/>
    <lineage>
        <taxon>Eukaryota</taxon>
        <taxon>Fungi</taxon>
        <taxon>Fungi incertae sedis</taxon>
        <taxon>Mucoromycota</taxon>
        <taxon>Mucoromycotina</taxon>
        <taxon>Mucoromycetes</taxon>
        <taxon>Mucorales</taxon>
        <taxon>Mucorineae</taxon>
        <taxon>Mucoraceae</taxon>
        <taxon>Mucor</taxon>
    </lineage>
</organism>
<feature type="compositionally biased region" description="Basic and acidic residues" evidence="1">
    <location>
        <begin position="156"/>
        <end position="168"/>
    </location>
</feature>
<protein>
    <submittedName>
        <fullName evidence="2">Uncharacterized protein</fullName>
    </submittedName>
</protein>
<evidence type="ECO:0000256" key="1">
    <source>
        <dbReference type="SAM" id="MobiDB-lite"/>
    </source>
</evidence>
<gene>
    <name evidence="2" type="ORF">MAM1_0032d02427</name>
</gene>
<accession>A0A0C9MIP7</accession>
<dbReference type="AlphaFoldDB" id="A0A0C9MIP7"/>